<evidence type="ECO:0000256" key="1">
    <source>
        <dbReference type="SAM" id="SignalP"/>
    </source>
</evidence>
<feature type="chain" id="PRO_5030537973" evidence="1">
    <location>
        <begin position="28"/>
        <end position="259"/>
    </location>
</feature>
<gene>
    <name evidence="2" type="ORF">FJAP1339_LOCUS3777</name>
</gene>
<proteinExistence type="predicted"/>
<dbReference type="EMBL" id="HBHR01007820">
    <property type="protein sequence ID" value="CAD9861255.1"/>
    <property type="molecule type" value="Transcribed_RNA"/>
</dbReference>
<protein>
    <submittedName>
        <fullName evidence="2">Uncharacterized protein</fullName>
    </submittedName>
</protein>
<dbReference type="AlphaFoldDB" id="A0A7S2UWI1"/>
<feature type="signal peptide" evidence="1">
    <location>
        <begin position="1"/>
        <end position="27"/>
    </location>
</feature>
<reference evidence="2" key="1">
    <citation type="submission" date="2021-01" db="EMBL/GenBank/DDBJ databases">
        <authorList>
            <person name="Corre E."/>
            <person name="Pelletier E."/>
            <person name="Niang G."/>
            <person name="Scheremetjew M."/>
            <person name="Finn R."/>
            <person name="Kale V."/>
            <person name="Holt S."/>
            <person name="Cochrane G."/>
            <person name="Meng A."/>
            <person name="Brown T."/>
            <person name="Cohen L."/>
        </authorList>
    </citation>
    <scope>NUCLEOTIDE SEQUENCE</scope>
    <source>
        <strain evidence="2">CCMP1661</strain>
    </source>
</reference>
<sequence length="259" mass="28467">MLKHKVIKLASVLYYLLLSAKVGTVFCEKSTKILKAGRVENTFISPCWVAPVHPFVSSLIIAPVITLAGATVCNIFQGGRPGHYLGQSQEEILGCPPKQASVADLEKLSKFEFMQLFYASPMVVLDGSVQGNWEGKILPIGVLHLVTKFITDYLFGAGKWCGKAVDPSSCTGINLFAQDKSAISMREFDTCIDCSLYDGRPILLFSYKSKNLFPYNTMRDEVRKVNDKLLIGLGSMSVFGGHLNSASFVLKRSNPTLKE</sequence>
<accession>A0A7S2UWI1</accession>
<keyword evidence="1" id="KW-0732">Signal</keyword>
<evidence type="ECO:0000313" key="2">
    <source>
        <dbReference type="EMBL" id="CAD9861255.1"/>
    </source>
</evidence>
<organism evidence="2">
    <name type="scientific">Fibrocapsa japonica</name>
    <dbReference type="NCBI Taxonomy" id="94617"/>
    <lineage>
        <taxon>Eukaryota</taxon>
        <taxon>Sar</taxon>
        <taxon>Stramenopiles</taxon>
        <taxon>Ochrophyta</taxon>
        <taxon>Raphidophyceae</taxon>
        <taxon>Chattonellales</taxon>
        <taxon>Chattonellaceae</taxon>
        <taxon>Fibrocapsa</taxon>
    </lineage>
</organism>
<name>A0A7S2UWI1_9STRA</name>